<gene>
    <name evidence="2" type="ORF">M427DRAFT_328718</name>
</gene>
<proteinExistence type="predicted"/>
<evidence type="ECO:0000313" key="3">
    <source>
        <dbReference type="Proteomes" id="UP000070544"/>
    </source>
</evidence>
<keyword evidence="3" id="KW-1185">Reference proteome</keyword>
<sequence length="196" mass="22975">MRSKFRQANDKNARLQQQVLETETAKESLLAENQLLRSKVSSMDAVEKEQKSSKFEVQKLQEALREKERIIQQLLRPGDNDVGVSGENRRLLREIEDWRARVAKLESNNEALKAKLNEQTVKLETERTAFLHKVKSDEEARRVLATENLELKEELEASGARNPEFWEELEDLKENYKEALRLNIQYEHQLESLTTR</sequence>
<organism evidence="2 3">
    <name type="scientific">Gonapodya prolifera (strain JEL478)</name>
    <name type="common">Monoblepharis prolifera</name>
    <dbReference type="NCBI Taxonomy" id="1344416"/>
    <lineage>
        <taxon>Eukaryota</taxon>
        <taxon>Fungi</taxon>
        <taxon>Fungi incertae sedis</taxon>
        <taxon>Chytridiomycota</taxon>
        <taxon>Chytridiomycota incertae sedis</taxon>
        <taxon>Monoblepharidomycetes</taxon>
        <taxon>Monoblepharidales</taxon>
        <taxon>Gonapodyaceae</taxon>
        <taxon>Gonapodya</taxon>
    </lineage>
</organism>
<accession>A0A139AES0</accession>
<reference evidence="2 3" key="1">
    <citation type="journal article" date="2015" name="Genome Biol. Evol.">
        <title>Phylogenomic analyses indicate that early fungi evolved digesting cell walls of algal ancestors of land plants.</title>
        <authorList>
            <person name="Chang Y."/>
            <person name="Wang S."/>
            <person name="Sekimoto S."/>
            <person name="Aerts A.L."/>
            <person name="Choi C."/>
            <person name="Clum A."/>
            <person name="LaButti K.M."/>
            <person name="Lindquist E.A."/>
            <person name="Yee Ngan C."/>
            <person name="Ohm R.A."/>
            <person name="Salamov A.A."/>
            <person name="Grigoriev I.V."/>
            <person name="Spatafora J.W."/>
            <person name="Berbee M.L."/>
        </authorList>
    </citation>
    <scope>NUCLEOTIDE SEQUENCE [LARGE SCALE GENOMIC DNA]</scope>
    <source>
        <strain evidence="2 3">JEL478</strain>
    </source>
</reference>
<keyword evidence="1" id="KW-0175">Coiled coil</keyword>
<dbReference type="Proteomes" id="UP000070544">
    <property type="component" value="Unassembled WGS sequence"/>
</dbReference>
<evidence type="ECO:0000256" key="1">
    <source>
        <dbReference type="SAM" id="Coils"/>
    </source>
</evidence>
<dbReference type="STRING" id="1344416.A0A139AES0"/>
<feature type="coiled-coil region" evidence="1">
    <location>
        <begin position="88"/>
        <end position="129"/>
    </location>
</feature>
<dbReference type="AlphaFoldDB" id="A0A139AES0"/>
<name>A0A139AES0_GONPJ</name>
<evidence type="ECO:0000313" key="2">
    <source>
        <dbReference type="EMBL" id="KXS15084.1"/>
    </source>
</evidence>
<protein>
    <submittedName>
        <fullName evidence="2">Uncharacterized protein</fullName>
    </submittedName>
</protein>
<dbReference type="EMBL" id="KQ965764">
    <property type="protein sequence ID" value="KXS15084.1"/>
    <property type="molecule type" value="Genomic_DNA"/>
</dbReference>
<feature type="coiled-coil region" evidence="1">
    <location>
        <begin position="169"/>
        <end position="196"/>
    </location>
</feature>
<feature type="coiled-coil region" evidence="1">
    <location>
        <begin position="5"/>
        <end position="63"/>
    </location>
</feature>
<dbReference type="OrthoDB" id="6351660at2759"/>